<feature type="domain" description="Guanylate kinase-like" evidence="11">
    <location>
        <begin position="6"/>
        <end position="220"/>
    </location>
</feature>
<dbReference type="Proteomes" id="UP001229251">
    <property type="component" value="Unassembled WGS sequence"/>
</dbReference>
<evidence type="ECO:0000256" key="4">
    <source>
        <dbReference type="ARBA" id="ARBA00022679"/>
    </source>
</evidence>
<comment type="caution">
    <text evidence="12">The sequence shown here is derived from an EMBL/GenBank/DDBJ whole genome shotgun (WGS) entry which is preliminary data.</text>
</comment>
<dbReference type="Gene3D" id="1.10.20.140">
    <property type="match status" value="1"/>
</dbReference>
<dbReference type="EMBL" id="JASOOE010000017">
    <property type="protein sequence ID" value="MDK7187880.1"/>
    <property type="molecule type" value="Genomic_DNA"/>
</dbReference>
<comment type="caution">
    <text evidence="10">Lacks conserved residue(s) required for the propagation of feature annotation.</text>
</comment>
<feature type="binding site" evidence="10">
    <location>
        <begin position="15"/>
        <end position="20"/>
    </location>
    <ligand>
        <name>substrate</name>
    </ligand>
</feature>
<dbReference type="Gene3D" id="3.40.50.300">
    <property type="entry name" value="P-loop containing nucleotide triphosphate hydrolases"/>
    <property type="match status" value="1"/>
</dbReference>
<evidence type="ECO:0000256" key="6">
    <source>
        <dbReference type="ARBA" id="ARBA00022741"/>
    </source>
</evidence>
<dbReference type="InterPro" id="IPR027417">
    <property type="entry name" value="P-loop_NTPase"/>
</dbReference>
<evidence type="ECO:0000256" key="7">
    <source>
        <dbReference type="ARBA" id="ARBA00022840"/>
    </source>
</evidence>
<keyword evidence="7 10" id="KW-0067">ATP-binding</keyword>
<evidence type="ECO:0000313" key="12">
    <source>
        <dbReference type="EMBL" id="MDK7187880.1"/>
    </source>
</evidence>
<dbReference type="InterPro" id="IPR008144">
    <property type="entry name" value="Guanylate_kin-like_dom"/>
</dbReference>
<evidence type="ECO:0000313" key="13">
    <source>
        <dbReference type="Proteomes" id="UP001229251"/>
    </source>
</evidence>
<sequence length="314" mass="36460">MIDRAINLVVLAGPTGVGKTDLSIELAKRFNGEVVSADSMQVYRNLDIGTGKIMPHEMQGVPHYLIDIQDPDQTYDAARFKEAGQEAIRKIHRSGHLPILVGGTGLYLEGLLYDLEFGGKNSTDFLVQQKLKVELEENGIEALWQRLNQLDPIAADKISLQNPRRIIRALEVIETTGQRFSDQMSHQEKQSRFREYLFVLNRPRQQLYDRINQRVLKMIEQGLEDEVRSLYQRNMDPNLPAMKGIGYKEWRPYFEGKVSLQTVIEQIQQNSRRYAKRQLTWYRNRMKNVHWLDVSQPDYIDNAIRQVAQFIEEG</sequence>
<evidence type="ECO:0000256" key="8">
    <source>
        <dbReference type="ARBA" id="ARBA00022842"/>
    </source>
</evidence>
<dbReference type="GO" id="GO:0005524">
    <property type="term" value="F:ATP binding"/>
    <property type="evidence" value="ECO:0007669"/>
    <property type="project" value="UniProtKB-UniRule"/>
</dbReference>
<gene>
    <name evidence="10 12" type="primary">miaA</name>
    <name evidence="12" type="ORF">QP433_07790</name>
</gene>
<evidence type="ECO:0000256" key="1">
    <source>
        <dbReference type="ARBA" id="ARBA00001946"/>
    </source>
</evidence>
<comment type="similarity">
    <text evidence="3 10">Belongs to the IPP transferase family.</text>
</comment>
<dbReference type="PANTHER" id="PTHR11088">
    <property type="entry name" value="TRNA DIMETHYLALLYLTRANSFERASE"/>
    <property type="match status" value="1"/>
</dbReference>
<keyword evidence="4 10" id="KW-0808">Transferase</keyword>
<comment type="function">
    <text evidence="2 10">Catalyzes the transfer of a dimethylallyl group onto the adenine at position 37 in tRNAs that read codons beginning with uridine, leading to the formation of N6-(dimethylallyl)adenosine (i(6)A).</text>
</comment>
<proteinExistence type="inferred from homology"/>
<dbReference type="InterPro" id="IPR039657">
    <property type="entry name" value="Dimethylallyltransferase"/>
</dbReference>
<comment type="catalytic activity">
    <reaction evidence="9 10">
        <text>adenosine(37) in tRNA + dimethylallyl diphosphate = N(6)-dimethylallyladenosine(37) in tRNA + diphosphate</text>
        <dbReference type="Rhea" id="RHEA:26482"/>
        <dbReference type="Rhea" id="RHEA-COMP:10162"/>
        <dbReference type="Rhea" id="RHEA-COMP:10375"/>
        <dbReference type="ChEBI" id="CHEBI:33019"/>
        <dbReference type="ChEBI" id="CHEBI:57623"/>
        <dbReference type="ChEBI" id="CHEBI:74411"/>
        <dbReference type="ChEBI" id="CHEBI:74415"/>
        <dbReference type="EC" id="2.5.1.75"/>
    </reaction>
</comment>
<protein>
    <recommendedName>
        <fullName evidence="10">tRNA dimethylallyltransferase</fullName>
        <ecNumber evidence="10">2.5.1.75</ecNumber>
    </recommendedName>
    <alternativeName>
        <fullName evidence="10">Dimethylallyl diphosphate:tRNA dimethylallyltransferase</fullName>
        <shortName evidence="10">DMAPP:tRNA dimethylallyltransferase</shortName>
        <shortName evidence="10">DMATase</shortName>
    </alternativeName>
    <alternativeName>
        <fullName evidence="10">Isopentenyl-diphosphate:tRNA isopentenyltransferase</fullName>
        <shortName evidence="10">IPP transferase</shortName>
        <shortName evidence="10">IPPT</shortName>
        <shortName evidence="10">IPTase</shortName>
    </alternativeName>
</protein>
<keyword evidence="5 10" id="KW-0819">tRNA processing</keyword>
<evidence type="ECO:0000256" key="5">
    <source>
        <dbReference type="ARBA" id="ARBA00022694"/>
    </source>
</evidence>
<evidence type="ECO:0000256" key="9">
    <source>
        <dbReference type="ARBA" id="ARBA00049563"/>
    </source>
</evidence>
<dbReference type="PANTHER" id="PTHR11088:SF60">
    <property type="entry name" value="TRNA DIMETHYLALLYLTRANSFERASE"/>
    <property type="match status" value="1"/>
</dbReference>
<accession>A0AAJ1V2U2</accession>
<dbReference type="AlphaFoldDB" id="A0AAJ1V2U2"/>
<dbReference type="SUPFAM" id="SSF52540">
    <property type="entry name" value="P-loop containing nucleoside triphosphate hydrolases"/>
    <property type="match status" value="2"/>
</dbReference>
<feature type="region of interest" description="Interaction with substrate tRNA" evidence="10">
    <location>
        <begin position="38"/>
        <end position="41"/>
    </location>
</feature>
<evidence type="ECO:0000259" key="11">
    <source>
        <dbReference type="PROSITE" id="PS50052"/>
    </source>
</evidence>
<evidence type="ECO:0000256" key="2">
    <source>
        <dbReference type="ARBA" id="ARBA00003213"/>
    </source>
</evidence>
<dbReference type="PROSITE" id="PS50052">
    <property type="entry name" value="GUANYLATE_KINASE_2"/>
    <property type="match status" value="1"/>
</dbReference>
<evidence type="ECO:0000256" key="3">
    <source>
        <dbReference type="ARBA" id="ARBA00005842"/>
    </source>
</evidence>
<reference evidence="12" key="1">
    <citation type="submission" date="2023-05" db="EMBL/GenBank/DDBJ databases">
        <title>Cataloging the Phylogenetic Diversity of Human Bladder Bacteria.</title>
        <authorList>
            <person name="Du J."/>
        </authorList>
    </citation>
    <scope>NUCLEOTIDE SEQUENCE</scope>
    <source>
        <strain evidence="12">UMB1231</strain>
    </source>
</reference>
<feature type="site" description="Interaction with substrate tRNA" evidence="10">
    <location>
        <position position="104"/>
    </location>
</feature>
<dbReference type="HAMAP" id="MF_00185">
    <property type="entry name" value="IPP_trans"/>
    <property type="match status" value="1"/>
</dbReference>
<keyword evidence="8 10" id="KW-0460">Magnesium</keyword>
<keyword evidence="6 10" id="KW-0547">Nucleotide-binding</keyword>
<dbReference type="GO" id="GO:0052381">
    <property type="term" value="F:tRNA dimethylallyltransferase activity"/>
    <property type="evidence" value="ECO:0007669"/>
    <property type="project" value="UniProtKB-UniRule"/>
</dbReference>
<dbReference type="GO" id="GO:0006400">
    <property type="term" value="P:tRNA modification"/>
    <property type="evidence" value="ECO:0007669"/>
    <property type="project" value="TreeGrafter"/>
</dbReference>
<dbReference type="InterPro" id="IPR018022">
    <property type="entry name" value="IPT"/>
</dbReference>
<feature type="binding site" evidence="10">
    <location>
        <begin position="13"/>
        <end position="20"/>
    </location>
    <ligand>
        <name>ATP</name>
        <dbReference type="ChEBI" id="CHEBI:30616"/>
    </ligand>
</feature>
<dbReference type="RefSeq" id="WP_070609864.1">
    <property type="nucleotide sequence ID" value="NZ_JASOOE010000017.1"/>
</dbReference>
<dbReference type="NCBIfam" id="TIGR00174">
    <property type="entry name" value="miaA"/>
    <property type="match status" value="1"/>
</dbReference>
<comment type="cofactor">
    <cofactor evidence="1 10">
        <name>Mg(2+)</name>
        <dbReference type="ChEBI" id="CHEBI:18420"/>
    </cofactor>
</comment>
<organism evidence="12 13">
    <name type="scientific">Facklamia hominis</name>
    <dbReference type="NCBI Taxonomy" id="178214"/>
    <lineage>
        <taxon>Bacteria</taxon>
        <taxon>Bacillati</taxon>
        <taxon>Bacillota</taxon>
        <taxon>Bacilli</taxon>
        <taxon>Lactobacillales</taxon>
        <taxon>Aerococcaceae</taxon>
        <taxon>Facklamia</taxon>
    </lineage>
</organism>
<dbReference type="EC" id="2.5.1.75" evidence="10"/>
<name>A0AAJ1V2U2_9LACT</name>
<comment type="subunit">
    <text evidence="10">Monomer.</text>
</comment>
<dbReference type="Pfam" id="PF01715">
    <property type="entry name" value="IPPT"/>
    <property type="match status" value="1"/>
</dbReference>
<evidence type="ECO:0000256" key="10">
    <source>
        <dbReference type="HAMAP-Rule" id="MF_00185"/>
    </source>
</evidence>